<organism evidence="9 10">
    <name type="scientific">Cyclospora cayetanensis</name>
    <dbReference type="NCBI Taxonomy" id="88456"/>
    <lineage>
        <taxon>Eukaryota</taxon>
        <taxon>Sar</taxon>
        <taxon>Alveolata</taxon>
        <taxon>Apicomplexa</taxon>
        <taxon>Conoidasida</taxon>
        <taxon>Coccidia</taxon>
        <taxon>Eucoccidiorida</taxon>
        <taxon>Eimeriorina</taxon>
        <taxon>Eimeriidae</taxon>
        <taxon>Cyclospora</taxon>
    </lineage>
</organism>
<evidence type="ECO:0000256" key="7">
    <source>
        <dbReference type="ARBA" id="ARBA00023180"/>
    </source>
</evidence>
<dbReference type="Pfam" id="PF02265">
    <property type="entry name" value="S1-P1_nuclease"/>
    <property type="match status" value="1"/>
</dbReference>
<dbReference type="RefSeq" id="XP_026189866.1">
    <property type="nucleotide sequence ID" value="XM_026334081.1"/>
</dbReference>
<dbReference type="SUPFAM" id="SSF48537">
    <property type="entry name" value="Phospholipase C/P1 nuclease"/>
    <property type="match status" value="1"/>
</dbReference>
<dbReference type="GO" id="GO:0016788">
    <property type="term" value="F:hydrolase activity, acting on ester bonds"/>
    <property type="evidence" value="ECO:0007669"/>
    <property type="project" value="InterPro"/>
</dbReference>
<feature type="region of interest" description="Disordered" evidence="8">
    <location>
        <begin position="407"/>
        <end position="534"/>
    </location>
</feature>
<keyword evidence="7" id="KW-0325">Glycoprotein</keyword>
<feature type="compositionally biased region" description="Polar residues" evidence="8">
    <location>
        <begin position="525"/>
        <end position="534"/>
    </location>
</feature>
<keyword evidence="3" id="KW-0479">Metal-binding</keyword>
<evidence type="ECO:0000256" key="1">
    <source>
        <dbReference type="ARBA" id="ARBA00009547"/>
    </source>
</evidence>
<dbReference type="GeneID" id="34622448"/>
<dbReference type="GO" id="GO:0046872">
    <property type="term" value="F:metal ion binding"/>
    <property type="evidence" value="ECO:0007669"/>
    <property type="project" value="UniProtKB-KW"/>
</dbReference>
<dbReference type="Proteomes" id="UP000515125">
    <property type="component" value="Unplaced"/>
</dbReference>
<feature type="compositionally biased region" description="Low complexity" evidence="8">
    <location>
        <begin position="468"/>
        <end position="484"/>
    </location>
</feature>
<feature type="region of interest" description="Disordered" evidence="8">
    <location>
        <begin position="348"/>
        <end position="389"/>
    </location>
</feature>
<evidence type="ECO:0000313" key="10">
    <source>
        <dbReference type="RefSeq" id="XP_026189866.1"/>
    </source>
</evidence>
<dbReference type="PANTHER" id="PTHR33146">
    <property type="entry name" value="ENDONUCLEASE 4"/>
    <property type="match status" value="1"/>
</dbReference>
<keyword evidence="6" id="KW-1015">Disulfide bond</keyword>
<evidence type="ECO:0000313" key="9">
    <source>
        <dbReference type="Proteomes" id="UP000515125"/>
    </source>
</evidence>
<dbReference type="OrthoDB" id="441446at2759"/>
<keyword evidence="5" id="KW-0378">Hydrolase</keyword>
<dbReference type="PANTHER" id="PTHR33146:SF10">
    <property type="entry name" value="STRAND-SPECIFIC NUCLEASE, PUTATIVE-RELATED"/>
    <property type="match status" value="1"/>
</dbReference>
<feature type="compositionally biased region" description="Basic and acidic residues" evidence="8">
    <location>
        <begin position="356"/>
        <end position="381"/>
    </location>
</feature>
<feature type="compositionally biased region" description="Polar residues" evidence="8">
    <location>
        <begin position="444"/>
        <end position="454"/>
    </location>
</feature>
<keyword evidence="2" id="KW-0540">Nuclease</keyword>
<keyword evidence="4" id="KW-0255">Endonuclease</keyword>
<evidence type="ECO:0000256" key="8">
    <source>
        <dbReference type="SAM" id="MobiDB-lite"/>
    </source>
</evidence>
<evidence type="ECO:0000256" key="2">
    <source>
        <dbReference type="ARBA" id="ARBA00022722"/>
    </source>
</evidence>
<dbReference type="Gene3D" id="1.10.575.10">
    <property type="entry name" value="P1 Nuclease"/>
    <property type="match status" value="1"/>
</dbReference>
<dbReference type="InterPro" id="IPR008947">
    <property type="entry name" value="PLipase_C/P1_nuclease_dom_sf"/>
</dbReference>
<feature type="compositionally biased region" description="Basic and acidic residues" evidence="8">
    <location>
        <begin position="509"/>
        <end position="523"/>
    </location>
</feature>
<dbReference type="GO" id="GO:0006308">
    <property type="term" value="P:DNA catabolic process"/>
    <property type="evidence" value="ECO:0007669"/>
    <property type="project" value="InterPro"/>
</dbReference>
<proteinExistence type="inferred from homology"/>
<reference evidence="10" key="1">
    <citation type="submission" date="2025-08" db="UniProtKB">
        <authorList>
            <consortium name="RefSeq"/>
        </authorList>
    </citation>
    <scope>IDENTIFICATION</scope>
</reference>
<sequence length="534" mass="59087">MRGTAPQKGRMSTETFSCAQVSEYNFRSPFKSQRKGHMLIAAIAKLVLPSTIVEKVEKTLSKWDPDFPGTGNMENGAIWLDHIQCREESSYCEGFRYLDNVQIFRTWHYTTRVLNPQNIELKDIYKHYPLPKTGAEWALETVYRSLLEDCPYSLSPSSCATSASSSEPACRKGSPFSLNLHLRLLLHIFGDLHQPLHAVTLFARDFPDGDDGGNAIIVSHEEHPTTLHQLWDAGGGVFKKHFAEIDWSTIKEAALDIIAEYPKSVLMDRITGVLDGTNFAAIAEESARLAQNVAYQEFDWATFSAASLPYVPSDRYMKAVKEEARKQIAVGGYRLAHVITRIAADLPTEEAEQPEEDKQHQVEKNDQQKEKQQQQTDREASAEILHPPPAGSSHWLLNRWLQAHWTPSHSSLSSPPLGKMSAHDDADASAAHAEHARSLDTDLTGPSPSDSPSFLSALKRAFQSVGGSPKMLSSRSSASPSGGSFELRDVLSMDHEQKQENSPAQDPLRAADKKDDAAEKGEQNKGPSGTATDL</sequence>
<feature type="compositionally biased region" description="Basic and acidic residues" evidence="8">
    <location>
        <begin position="421"/>
        <end position="440"/>
    </location>
</feature>
<dbReference type="AlphaFoldDB" id="A0A6P6RPW5"/>
<evidence type="ECO:0000256" key="4">
    <source>
        <dbReference type="ARBA" id="ARBA00022759"/>
    </source>
</evidence>
<gene>
    <name evidence="10" type="primary">LOC34622448</name>
</gene>
<name>A0A6P6RPW5_9EIME</name>
<dbReference type="GO" id="GO:0003676">
    <property type="term" value="F:nucleic acid binding"/>
    <property type="evidence" value="ECO:0007669"/>
    <property type="project" value="InterPro"/>
</dbReference>
<evidence type="ECO:0000256" key="3">
    <source>
        <dbReference type="ARBA" id="ARBA00022723"/>
    </source>
</evidence>
<dbReference type="CDD" id="cd11010">
    <property type="entry name" value="S1-P1_nuclease"/>
    <property type="match status" value="1"/>
</dbReference>
<feature type="compositionally biased region" description="Low complexity" evidence="8">
    <location>
        <begin position="407"/>
        <end position="417"/>
    </location>
</feature>
<evidence type="ECO:0000256" key="6">
    <source>
        <dbReference type="ARBA" id="ARBA00023157"/>
    </source>
</evidence>
<feature type="compositionally biased region" description="Basic and acidic residues" evidence="8">
    <location>
        <begin position="486"/>
        <end position="499"/>
    </location>
</feature>
<dbReference type="GO" id="GO:0004519">
    <property type="term" value="F:endonuclease activity"/>
    <property type="evidence" value="ECO:0007669"/>
    <property type="project" value="UniProtKB-KW"/>
</dbReference>
<protein>
    <submittedName>
        <fullName evidence="10">Uncharacterized protein LOC34622448</fullName>
    </submittedName>
</protein>
<accession>A0A6P6RPW5</accession>
<comment type="similarity">
    <text evidence="1">Belongs to the nuclease type I family.</text>
</comment>
<evidence type="ECO:0000256" key="5">
    <source>
        <dbReference type="ARBA" id="ARBA00022801"/>
    </source>
</evidence>
<dbReference type="InterPro" id="IPR003154">
    <property type="entry name" value="S1/P1nuclease"/>
</dbReference>
<keyword evidence="9" id="KW-1185">Reference proteome</keyword>